<keyword evidence="3" id="KW-1185">Reference proteome</keyword>
<dbReference type="EMBL" id="JDST02000016">
    <property type="protein sequence ID" value="KFB77825.1"/>
    <property type="molecule type" value="Genomic_DNA"/>
</dbReference>
<gene>
    <name evidence="2" type="ORF">AW06_001008</name>
</gene>
<dbReference type="SMART" id="SM01321">
    <property type="entry name" value="Y1_Tnp"/>
    <property type="match status" value="1"/>
</dbReference>
<dbReference type="Pfam" id="PF01797">
    <property type="entry name" value="Y1_Tnp"/>
    <property type="match status" value="1"/>
</dbReference>
<dbReference type="Proteomes" id="UP000021315">
    <property type="component" value="Unassembled WGS sequence"/>
</dbReference>
<evidence type="ECO:0000313" key="3">
    <source>
        <dbReference type="Proteomes" id="UP000021315"/>
    </source>
</evidence>
<accession>A0A080MBJ9</accession>
<dbReference type="InterPro" id="IPR036515">
    <property type="entry name" value="Transposase_17_sf"/>
</dbReference>
<evidence type="ECO:0000259" key="1">
    <source>
        <dbReference type="SMART" id="SM01321"/>
    </source>
</evidence>
<dbReference type="GO" id="GO:0006313">
    <property type="term" value="P:DNA transposition"/>
    <property type="evidence" value="ECO:0007669"/>
    <property type="project" value="InterPro"/>
</dbReference>
<reference evidence="2" key="1">
    <citation type="submission" date="2014-02" db="EMBL/GenBank/DDBJ databases">
        <title>Expanding our view of genomic diversity in Candidatus Accumulibacter clades.</title>
        <authorList>
            <person name="Skennerton C.T."/>
            <person name="Barr J.J."/>
            <person name="Slater F.R."/>
            <person name="Bond P.L."/>
            <person name="Tyson G.W."/>
        </authorList>
    </citation>
    <scope>NUCLEOTIDE SEQUENCE [LARGE SCALE GENOMIC DNA]</scope>
</reference>
<protein>
    <submittedName>
        <fullName evidence="2">Transposase</fullName>
    </submittedName>
</protein>
<dbReference type="PANTHER" id="PTHR34322">
    <property type="entry name" value="TRANSPOSASE, Y1_TNP DOMAIN-CONTAINING"/>
    <property type="match status" value="1"/>
</dbReference>
<dbReference type="GO" id="GO:0003677">
    <property type="term" value="F:DNA binding"/>
    <property type="evidence" value="ECO:0007669"/>
    <property type="project" value="InterPro"/>
</dbReference>
<dbReference type="Gene3D" id="3.30.70.1290">
    <property type="entry name" value="Transposase IS200-like"/>
    <property type="match status" value="1"/>
</dbReference>
<name>A0A080MBJ9_9PROT</name>
<dbReference type="PANTHER" id="PTHR34322:SF2">
    <property type="entry name" value="TRANSPOSASE IS200-LIKE DOMAIN-CONTAINING PROTEIN"/>
    <property type="match status" value="1"/>
</dbReference>
<dbReference type="AlphaFoldDB" id="A0A080MBJ9"/>
<sequence length="359" mass="41306">MTPQLSPPVMVRVQNPIVHNERSEPQPDIALVKRPEAGVTEAGVTLPQRPGSGLPQRPGSGLTLQHKTNRCYAWRMARPLRLEFSGAVYHVTSRGDRREAIFLNDADRIDWLDVLGVVCARFNWVVHAFCQMTNHYHLLLETPDGNLSLGMRHLNGLYTQRFNRRHGLVGHLFQGRYQAILVQKEVYLLELTRYVVLNPLRARMVDSLDDWPWSSFPFVVGREAPPPWLDVDWLLRQFAPERDGARRAYVEFLLAGRGLPSPVLEARQQWVLGDRAFVERHCQKGIPEQLREVSKAHRRAVALPLDEYAMRYPERDLAMARAYQSGAYTMAEIGRHYAVHYMTVSRAVRKYELQQRVTG</sequence>
<evidence type="ECO:0000313" key="2">
    <source>
        <dbReference type="EMBL" id="KFB77825.1"/>
    </source>
</evidence>
<dbReference type="STRING" id="1453999.AW06_001008"/>
<organism evidence="2 3">
    <name type="scientific">Candidatus Accumulibacter cognatus</name>
    <dbReference type="NCBI Taxonomy" id="2954383"/>
    <lineage>
        <taxon>Bacteria</taxon>
        <taxon>Pseudomonadati</taxon>
        <taxon>Pseudomonadota</taxon>
        <taxon>Betaproteobacteria</taxon>
        <taxon>Candidatus Accumulibacter</taxon>
    </lineage>
</organism>
<comment type="caution">
    <text evidence="2">The sequence shown here is derived from an EMBL/GenBank/DDBJ whole genome shotgun (WGS) entry which is preliminary data.</text>
</comment>
<dbReference type="SUPFAM" id="SSF143422">
    <property type="entry name" value="Transposase IS200-like"/>
    <property type="match status" value="1"/>
</dbReference>
<dbReference type="GO" id="GO:0004803">
    <property type="term" value="F:transposase activity"/>
    <property type="evidence" value="ECO:0007669"/>
    <property type="project" value="InterPro"/>
</dbReference>
<proteinExistence type="predicted"/>
<dbReference type="InterPro" id="IPR002686">
    <property type="entry name" value="Transposase_17"/>
</dbReference>
<feature type="domain" description="Transposase IS200-like" evidence="1">
    <location>
        <begin position="84"/>
        <end position="198"/>
    </location>
</feature>